<dbReference type="RefSeq" id="WP_140454358.1">
    <property type="nucleotide sequence ID" value="NZ_VFRP01000010.1"/>
</dbReference>
<evidence type="ECO:0000313" key="3">
    <source>
        <dbReference type="Proteomes" id="UP000319255"/>
    </source>
</evidence>
<comment type="caution">
    <text evidence="2">The sequence shown here is derived from an EMBL/GenBank/DDBJ whole genome shotgun (WGS) entry which is preliminary data.</text>
</comment>
<proteinExistence type="predicted"/>
<keyword evidence="1" id="KW-1133">Transmembrane helix</keyword>
<evidence type="ECO:0000256" key="1">
    <source>
        <dbReference type="SAM" id="Phobius"/>
    </source>
</evidence>
<dbReference type="OrthoDB" id="7877055at2"/>
<gene>
    <name evidence="2" type="ORF">FJM51_11850</name>
</gene>
<accession>A0A501WU39</accession>
<dbReference type="EMBL" id="VFRP01000010">
    <property type="protein sequence ID" value="TPE50481.1"/>
    <property type="molecule type" value="Genomic_DNA"/>
</dbReference>
<dbReference type="Proteomes" id="UP000319255">
    <property type="component" value="Unassembled WGS sequence"/>
</dbReference>
<reference evidence="2 3" key="1">
    <citation type="submission" date="2019-06" db="EMBL/GenBank/DDBJ databases">
        <title>A novel bacterium of genus Amaricoccus, isolated from marine sediment.</title>
        <authorList>
            <person name="Huang H."/>
            <person name="Mo K."/>
            <person name="Hu Y."/>
        </authorList>
    </citation>
    <scope>NUCLEOTIDE SEQUENCE [LARGE SCALE GENOMIC DNA]</scope>
    <source>
        <strain evidence="2 3">HB172011</strain>
    </source>
</reference>
<keyword evidence="1" id="KW-0472">Membrane</keyword>
<protein>
    <submittedName>
        <fullName evidence="2">Uncharacterized protein</fullName>
    </submittedName>
</protein>
<dbReference type="AlphaFoldDB" id="A0A501WU39"/>
<feature type="transmembrane region" description="Helical" evidence="1">
    <location>
        <begin position="37"/>
        <end position="59"/>
    </location>
</feature>
<evidence type="ECO:0000313" key="2">
    <source>
        <dbReference type="EMBL" id="TPE50481.1"/>
    </source>
</evidence>
<keyword evidence="3" id="KW-1185">Reference proteome</keyword>
<keyword evidence="1" id="KW-0812">Transmembrane</keyword>
<feature type="transmembrane region" description="Helical" evidence="1">
    <location>
        <begin position="71"/>
        <end position="89"/>
    </location>
</feature>
<sequence length="135" mass="14559">MAATFAAALVYFAILFLTRLAGNLLRVYLLAPMLGHALTAILELPVVLLIAWMASRALIRLFGMRRRLPHAAAMGALTFVLLILAEMLLSVLAGDRFVSVLRSYSGPPGALGLIGAFILAFFPAIQVALSRSLHR</sequence>
<name>A0A501WU39_9RHOB</name>
<organism evidence="2 3">
    <name type="scientific">Amaricoccus solimangrovi</name>
    <dbReference type="NCBI Taxonomy" id="2589815"/>
    <lineage>
        <taxon>Bacteria</taxon>
        <taxon>Pseudomonadati</taxon>
        <taxon>Pseudomonadota</taxon>
        <taxon>Alphaproteobacteria</taxon>
        <taxon>Rhodobacterales</taxon>
        <taxon>Paracoccaceae</taxon>
        <taxon>Amaricoccus</taxon>
    </lineage>
</organism>
<feature type="transmembrane region" description="Helical" evidence="1">
    <location>
        <begin position="109"/>
        <end position="129"/>
    </location>
</feature>